<dbReference type="PANTHER" id="PTHR13932">
    <property type="entry name" value="COPROPORPHYRINIGEN III OXIDASE"/>
    <property type="match status" value="1"/>
</dbReference>
<gene>
    <name evidence="11" type="primary">hemW</name>
    <name evidence="11" type="ORF">GCM10009867_31720</name>
</gene>
<keyword evidence="6 9" id="KW-0408">Iron</keyword>
<dbReference type="SMART" id="SM00729">
    <property type="entry name" value="Elp3"/>
    <property type="match status" value="1"/>
</dbReference>
<evidence type="ECO:0000313" key="12">
    <source>
        <dbReference type="Proteomes" id="UP001501326"/>
    </source>
</evidence>
<dbReference type="Pfam" id="PF04055">
    <property type="entry name" value="Radical_SAM"/>
    <property type="match status" value="1"/>
</dbReference>
<comment type="function">
    <text evidence="9">Probably acts as a heme chaperone, transferring heme to an unknown acceptor. Binds one molecule of heme per monomer, possibly covalently. Binds 1 [4Fe-4S] cluster. The cluster is coordinated with 3 cysteines and an exchangeable S-adenosyl-L-methionine.</text>
</comment>
<evidence type="ECO:0000256" key="8">
    <source>
        <dbReference type="ARBA" id="ARBA00023186"/>
    </source>
</evidence>
<keyword evidence="12" id="KW-1185">Reference proteome</keyword>
<dbReference type="SFLD" id="SFLDS00029">
    <property type="entry name" value="Radical_SAM"/>
    <property type="match status" value="1"/>
</dbReference>
<dbReference type="NCBIfam" id="TIGR00539">
    <property type="entry name" value="hemN_rel"/>
    <property type="match status" value="1"/>
</dbReference>
<organism evidence="11 12">
    <name type="scientific">Pedococcus aerophilus</name>
    <dbReference type="NCBI Taxonomy" id="436356"/>
    <lineage>
        <taxon>Bacteria</taxon>
        <taxon>Bacillati</taxon>
        <taxon>Actinomycetota</taxon>
        <taxon>Actinomycetes</taxon>
        <taxon>Micrococcales</taxon>
        <taxon>Intrasporangiaceae</taxon>
        <taxon>Pedococcus</taxon>
    </lineage>
</organism>
<dbReference type="SFLD" id="SFLDF00562">
    <property type="entry name" value="HemN-like__clustered_with_heat"/>
    <property type="match status" value="1"/>
</dbReference>
<keyword evidence="4 9" id="KW-0949">S-adenosyl-L-methionine</keyword>
<evidence type="ECO:0000313" key="11">
    <source>
        <dbReference type="EMBL" id="GAA2738794.1"/>
    </source>
</evidence>
<comment type="caution">
    <text evidence="11">The sequence shown here is derived from an EMBL/GenBank/DDBJ whole genome shotgun (WGS) entry which is preliminary data.</text>
</comment>
<dbReference type="SUPFAM" id="SSF102114">
    <property type="entry name" value="Radical SAM enzymes"/>
    <property type="match status" value="1"/>
</dbReference>
<evidence type="ECO:0000256" key="1">
    <source>
        <dbReference type="ARBA" id="ARBA00006100"/>
    </source>
</evidence>
<accession>A0ABN3UUV7</accession>
<dbReference type="InterPro" id="IPR034505">
    <property type="entry name" value="Coproporphyrinogen-III_oxidase"/>
</dbReference>
<keyword evidence="9" id="KW-0004">4Fe-4S</keyword>
<protein>
    <recommendedName>
        <fullName evidence="2 9">Heme chaperone HemW</fullName>
    </recommendedName>
</protein>
<dbReference type="InterPro" id="IPR004559">
    <property type="entry name" value="HemW-like"/>
</dbReference>
<dbReference type="InterPro" id="IPR013785">
    <property type="entry name" value="Aldolase_TIM"/>
</dbReference>
<proteinExistence type="inferred from homology"/>
<dbReference type="EMBL" id="BAAARN010000004">
    <property type="protein sequence ID" value="GAA2738794.1"/>
    <property type="molecule type" value="Genomic_DNA"/>
</dbReference>
<keyword evidence="7 9" id="KW-0411">Iron-sulfur</keyword>
<feature type="domain" description="Radical SAM core" evidence="10">
    <location>
        <begin position="24"/>
        <end position="266"/>
    </location>
</feature>
<dbReference type="PANTHER" id="PTHR13932:SF5">
    <property type="entry name" value="RADICAL S-ADENOSYL METHIONINE DOMAIN-CONTAINING PROTEIN 1, MITOCHONDRIAL"/>
    <property type="match status" value="1"/>
</dbReference>
<keyword evidence="9" id="KW-0963">Cytoplasm</keyword>
<dbReference type="RefSeq" id="WP_344195181.1">
    <property type="nucleotide sequence ID" value="NZ_BAAARN010000004.1"/>
</dbReference>
<evidence type="ECO:0000259" key="10">
    <source>
        <dbReference type="PROSITE" id="PS51918"/>
    </source>
</evidence>
<evidence type="ECO:0000256" key="3">
    <source>
        <dbReference type="ARBA" id="ARBA00022617"/>
    </source>
</evidence>
<dbReference type="SFLD" id="SFLDF00288">
    <property type="entry name" value="HemN-like__clustered_with_nucl"/>
    <property type="match status" value="1"/>
</dbReference>
<dbReference type="SFLD" id="SFLDG01065">
    <property type="entry name" value="anaerobic_coproporphyrinogen-I"/>
    <property type="match status" value="1"/>
</dbReference>
<evidence type="ECO:0000256" key="9">
    <source>
        <dbReference type="RuleBase" id="RU364116"/>
    </source>
</evidence>
<dbReference type="InterPro" id="IPR007197">
    <property type="entry name" value="rSAM"/>
</dbReference>
<comment type="subcellular location">
    <subcellularLocation>
        <location evidence="9">Cytoplasm</location>
    </subcellularLocation>
</comment>
<evidence type="ECO:0000256" key="6">
    <source>
        <dbReference type="ARBA" id="ARBA00023004"/>
    </source>
</evidence>
<dbReference type="PROSITE" id="PS51918">
    <property type="entry name" value="RADICAL_SAM"/>
    <property type="match status" value="1"/>
</dbReference>
<reference evidence="11 12" key="1">
    <citation type="journal article" date="2019" name="Int. J. Syst. Evol. Microbiol.">
        <title>The Global Catalogue of Microorganisms (GCM) 10K type strain sequencing project: providing services to taxonomists for standard genome sequencing and annotation.</title>
        <authorList>
            <consortium name="The Broad Institute Genomics Platform"/>
            <consortium name="The Broad Institute Genome Sequencing Center for Infectious Disease"/>
            <person name="Wu L."/>
            <person name="Ma J."/>
        </authorList>
    </citation>
    <scope>NUCLEOTIDE SEQUENCE [LARGE SCALE GENOMIC DNA]</scope>
    <source>
        <strain evidence="11 12">JCM 16378</strain>
    </source>
</reference>
<keyword evidence="8 9" id="KW-0143">Chaperone</keyword>
<dbReference type="InterPro" id="IPR006638">
    <property type="entry name" value="Elp3/MiaA/NifB-like_rSAM"/>
</dbReference>
<keyword evidence="3 9" id="KW-0349">Heme</keyword>
<evidence type="ECO:0000256" key="2">
    <source>
        <dbReference type="ARBA" id="ARBA00017228"/>
    </source>
</evidence>
<comment type="similarity">
    <text evidence="1">Belongs to the anaerobic coproporphyrinogen-III oxidase family. HemW subfamily.</text>
</comment>
<keyword evidence="5 9" id="KW-0479">Metal-binding</keyword>
<evidence type="ECO:0000256" key="4">
    <source>
        <dbReference type="ARBA" id="ARBA00022691"/>
    </source>
</evidence>
<name>A0ABN3UUV7_9MICO</name>
<dbReference type="Gene3D" id="3.20.20.70">
    <property type="entry name" value="Aldolase class I"/>
    <property type="match status" value="1"/>
</dbReference>
<dbReference type="Proteomes" id="UP001501326">
    <property type="component" value="Unassembled WGS sequence"/>
</dbReference>
<evidence type="ECO:0000256" key="7">
    <source>
        <dbReference type="ARBA" id="ARBA00023014"/>
    </source>
</evidence>
<evidence type="ECO:0000256" key="5">
    <source>
        <dbReference type="ARBA" id="ARBA00022723"/>
    </source>
</evidence>
<dbReference type="CDD" id="cd01335">
    <property type="entry name" value="Radical_SAM"/>
    <property type="match status" value="1"/>
</dbReference>
<sequence>MPSALPDGDPAPADGALPESALATLPIRPFGIYLHVPFCSVRCGYCDFNTYTLTELGNDGASVATFAGAAVRELDLAAAVLGDRAPQVQTVFIGGGTPTMLAAADLAAMLGGIRERFGLADDAEVTTEANPDSVTPEGLRRLADAGFTRVSLGMQSAVPHVLRTLERTHDPANVSRAVDAARAAGLQVSLDLIYGTPGESLDDWRTSLRTATDLGPDHVSAYALVVEDGTKLAAQVRRGQVPAPEDDDEAAKYEIADEHLTAAGFGWYEVSNWATREDARCRHNEGYWADGNWWGIGPGAHSHVGGVRWWNVKHPNAYAARVASPGTSPAHGRETLTDEQRYDERVLLGVRLVEGLPLDDLQPEGRTAVAGLIADELVDATAALRRQRVVLTRRGRLLADTVVRRLLGLR</sequence>
<dbReference type="InterPro" id="IPR058240">
    <property type="entry name" value="rSAM_sf"/>
</dbReference>